<sequence>MIKVAIAGFRGKMGSSATNMVLEDARFQLVALLSYKKDITNLNQLSQYQGENVPVFSSKEELVETVKPDIWIDFTSPDIIFDTLSFLIEHDIHPVVGTTGLSKEELSDLQKRASDKQLGGLIAPNFSVGAILMMRFAKEAANYFPDVEIIELHHDQKLDAPSGTALRTAEEIATVRESKKQGHPDEVELLPGARGADVDGIKIHSVRLPGLIAHQQVQFGAKGEGLILRHDSYDRSSFMAGVALGCVKVMNEQELIYGLEYLL</sequence>
<evidence type="ECO:0000256" key="3">
    <source>
        <dbReference type="ARBA" id="ARBA00022605"/>
    </source>
</evidence>
<evidence type="ECO:0000256" key="10">
    <source>
        <dbReference type="ARBA" id="ARBA00038983"/>
    </source>
</evidence>
<feature type="binding site" evidence="13">
    <location>
        <position position="36"/>
    </location>
    <ligand>
        <name>NADP(+)</name>
        <dbReference type="ChEBI" id="CHEBI:58349"/>
    </ligand>
</feature>
<keyword evidence="7 13" id="KW-0520">NAD</keyword>
<evidence type="ECO:0000259" key="15">
    <source>
        <dbReference type="Pfam" id="PF05173"/>
    </source>
</evidence>
<comment type="catalytic activity">
    <reaction evidence="12 13">
        <text>(S)-2,3,4,5-tetrahydrodipicolinate + NAD(+) + H2O = (2S,4S)-4-hydroxy-2,3,4,5-tetrahydrodipicolinate + NADH + H(+)</text>
        <dbReference type="Rhea" id="RHEA:35323"/>
        <dbReference type="ChEBI" id="CHEBI:15377"/>
        <dbReference type="ChEBI" id="CHEBI:15378"/>
        <dbReference type="ChEBI" id="CHEBI:16845"/>
        <dbReference type="ChEBI" id="CHEBI:57540"/>
        <dbReference type="ChEBI" id="CHEBI:57945"/>
        <dbReference type="ChEBI" id="CHEBI:67139"/>
        <dbReference type="EC" id="1.17.1.8"/>
    </reaction>
</comment>
<dbReference type="InterPro" id="IPR022663">
    <property type="entry name" value="DapB_C"/>
</dbReference>
<dbReference type="PANTHER" id="PTHR20836:SF0">
    <property type="entry name" value="4-HYDROXY-TETRAHYDRODIPICOLINATE REDUCTASE 1, CHLOROPLASTIC-RELATED"/>
    <property type="match status" value="1"/>
</dbReference>
<evidence type="ECO:0000259" key="14">
    <source>
        <dbReference type="Pfam" id="PF01113"/>
    </source>
</evidence>
<dbReference type="CDD" id="cd02274">
    <property type="entry name" value="DHDPR_N"/>
    <property type="match status" value="1"/>
</dbReference>
<dbReference type="PROSITE" id="PS01298">
    <property type="entry name" value="DAPB"/>
    <property type="match status" value="1"/>
</dbReference>
<dbReference type="Proteomes" id="UP000664857">
    <property type="component" value="Unassembled WGS sequence"/>
</dbReference>
<gene>
    <name evidence="13" type="primary">dapB</name>
    <name evidence="16" type="ORF">DOK76_07150</name>
</gene>
<dbReference type="InterPro" id="IPR036291">
    <property type="entry name" value="NAD(P)-bd_dom_sf"/>
</dbReference>
<comment type="caution">
    <text evidence="13">Lacks conserved residue(s) required for the propagation of feature annotation.</text>
</comment>
<evidence type="ECO:0000256" key="4">
    <source>
        <dbReference type="ARBA" id="ARBA00022857"/>
    </source>
</evidence>
<dbReference type="SUPFAM" id="SSF51735">
    <property type="entry name" value="NAD(P)-binding Rossmann-fold domains"/>
    <property type="match status" value="1"/>
</dbReference>
<dbReference type="Pfam" id="PF05173">
    <property type="entry name" value="DapB_C"/>
    <property type="match status" value="1"/>
</dbReference>
<feature type="binding site" evidence="13">
    <location>
        <begin position="97"/>
        <end position="99"/>
    </location>
    <ligand>
        <name>NAD(+)</name>
        <dbReference type="ChEBI" id="CHEBI:57540"/>
    </ligand>
</feature>
<dbReference type="EC" id="1.17.1.8" evidence="10 13"/>
<evidence type="ECO:0000256" key="13">
    <source>
        <dbReference type="HAMAP-Rule" id="MF_00102"/>
    </source>
</evidence>
<evidence type="ECO:0000256" key="6">
    <source>
        <dbReference type="ARBA" id="ARBA00023002"/>
    </source>
</evidence>
<evidence type="ECO:0000256" key="1">
    <source>
        <dbReference type="ARBA" id="ARBA00006642"/>
    </source>
</evidence>
<dbReference type="InterPro" id="IPR000846">
    <property type="entry name" value="DapB_N"/>
</dbReference>
<comment type="caution">
    <text evidence="13">Was originally thought to be a dihydrodipicolinate reductase (DHDPR), catalyzing the conversion of dihydrodipicolinate to tetrahydrodipicolinate. However, it was shown in E.coli that the substrate of the enzymatic reaction is not dihydrodipicolinate (DHDP) but in fact (2S,4S)-4-hydroxy-2,3,4,5-tetrahydrodipicolinic acid (HTPA), the product released by the DapA-catalyzed reaction.</text>
</comment>
<reference evidence="16 17" key="1">
    <citation type="submission" date="2021-03" db="EMBL/GenBank/DDBJ databases">
        <title>Enterococcal diversity collection.</title>
        <authorList>
            <person name="Gilmore M.S."/>
            <person name="Schwartzman J."/>
            <person name="Van Tyne D."/>
            <person name="Martin M."/>
            <person name="Earl A.M."/>
            <person name="Manson A.L."/>
            <person name="Straub T."/>
            <person name="Salamzade R."/>
            <person name="Saavedra J."/>
            <person name="Lebreton F."/>
            <person name="Prichula J."/>
            <person name="Schaufler K."/>
            <person name="Gaca A."/>
            <person name="Sgardioli B."/>
            <person name="Wagenaar J."/>
            <person name="Strong T."/>
        </authorList>
    </citation>
    <scope>NUCLEOTIDE SEQUENCE [LARGE SCALE GENOMIC DNA]</scope>
    <source>
        <strain evidence="16 17">DIV0080</strain>
    </source>
</reference>
<protein>
    <recommendedName>
        <fullName evidence="10 13">4-hydroxy-tetrahydrodipicolinate reductase</fullName>
        <shortName evidence="13">HTPA reductase</shortName>
        <ecNumber evidence="10 13">1.17.1.8</ecNumber>
    </recommendedName>
</protein>
<feature type="active site" description="Proton donor" evidence="13">
    <location>
        <position position="157"/>
    </location>
</feature>
<evidence type="ECO:0000256" key="9">
    <source>
        <dbReference type="ARBA" id="ARBA00037922"/>
    </source>
</evidence>
<accession>A0ABS3HVH0</accession>
<comment type="caution">
    <text evidence="16">The sequence shown here is derived from an EMBL/GenBank/DDBJ whole genome shotgun (WGS) entry which is preliminary data.</text>
</comment>
<feature type="domain" description="Dihydrodipicolinate reductase C-terminal" evidence="15">
    <location>
        <begin position="129"/>
        <end position="263"/>
    </location>
</feature>
<dbReference type="RefSeq" id="WP_206966243.1">
    <property type="nucleotide sequence ID" value="NZ_JAFLVX010000018.1"/>
</dbReference>
<comment type="function">
    <text evidence="13">Catalyzes the conversion of 4-hydroxy-tetrahydrodipicolinate (HTPA) to tetrahydrodipicolinate.</text>
</comment>
<keyword evidence="6 13" id="KW-0560">Oxidoreductase</keyword>
<keyword evidence="3 13" id="KW-0028">Amino-acid biosynthesis</keyword>
<comment type="pathway">
    <text evidence="9 13">Amino-acid biosynthesis; L-lysine biosynthesis via DAP pathway; (S)-tetrahydrodipicolinate from L-aspartate: step 4/4.</text>
</comment>
<comment type="subcellular location">
    <subcellularLocation>
        <location evidence="13">Cytoplasm</location>
    </subcellularLocation>
</comment>
<dbReference type="Gene3D" id="3.40.50.720">
    <property type="entry name" value="NAD(P)-binding Rossmann-like Domain"/>
    <property type="match status" value="1"/>
</dbReference>
<dbReference type="NCBIfam" id="TIGR00036">
    <property type="entry name" value="dapB"/>
    <property type="match status" value="1"/>
</dbReference>
<organism evidence="16 17">
    <name type="scientific">Candidatus Vagococcus giribetii</name>
    <dbReference type="NCBI Taxonomy" id="2230876"/>
    <lineage>
        <taxon>Bacteria</taxon>
        <taxon>Bacillati</taxon>
        <taxon>Bacillota</taxon>
        <taxon>Bacilli</taxon>
        <taxon>Lactobacillales</taxon>
        <taxon>Enterococcaceae</taxon>
        <taxon>Vagococcus</taxon>
    </lineage>
</organism>
<keyword evidence="5 13" id="KW-0220">Diaminopimelate biosynthesis</keyword>
<keyword evidence="4 13" id="KW-0521">NADP</keyword>
<dbReference type="EMBL" id="JAFLVX010000018">
    <property type="protein sequence ID" value="MBO0476841.1"/>
    <property type="molecule type" value="Genomic_DNA"/>
</dbReference>
<comment type="similarity">
    <text evidence="1 13">Belongs to the DapB family.</text>
</comment>
<proteinExistence type="inferred from homology"/>
<feature type="binding site" evidence="13">
    <location>
        <begin position="163"/>
        <end position="164"/>
    </location>
    <ligand>
        <name>(S)-2,3,4,5-tetrahydrodipicolinate</name>
        <dbReference type="ChEBI" id="CHEBI:16845"/>
    </ligand>
</feature>
<evidence type="ECO:0000313" key="16">
    <source>
        <dbReference type="EMBL" id="MBO0476841.1"/>
    </source>
</evidence>
<feature type="binding site" evidence="13">
    <location>
        <begin position="123"/>
        <end position="126"/>
    </location>
    <ligand>
        <name>NAD(+)</name>
        <dbReference type="ChEBI" id="CHEBI:57540"/>
    </ligand>
</feature>
<dbReference type="GO" id="GO:0008839">
    <property type="term" value="F:4-hydroxy-tetrahydrodipicolinate reductase"/>
    <property type="evidence" value="ECO:0007669"/>
    <property type="project" value="UniProtKB-EC"/>
</dbReference>
<dbReference type="Gene3D" id="3.30.360.10">
    <property type="entry name" value="Dihydrodipicolinate Reductase, domain 2"/>
    <property type="match status" value="1"/>
</dbReference>
<feature type="binding site" evidence="13">
    <location>
        <begin position="8"/>
        <end position="13"/>
    </location>
    <ligand>
        <name>NAD(+)</name>
        <dbReference type="ChEBI" id="CHEBI:57540"/>
    </ligand>
</feature>
<dbReference type="PANTHER" id="PTHR20836">
    <property type="entry name" value="DIHYDRODIPICOLINATE REDUCTASE"/>
    <property type="match status" value="1"/>
</dbReference>
<evidence type="ECO:0000256" key="7">
    <source>
        <dbReference type="ARBA" id="ARBA00023027"/>
    </source>
</evidence>
<dbReference type="HAMAP" id="MF_00102">
    <property type="entry name" value="DapB"/>
    <property type="match status" value="1"/>
</dbReference>
<feature type="domain" description="Dihydrodipicolinate reductase N-terminal" evidence="14">
    <location>
        <begin position="2"/>
        <end position="126"/>
    </location>
</feature>
<comment type="catalytic activity">
    <reaction evidence="11 13">
        <text>(S)-2,3,4,5-tetrahydrodipicolinate + NADP(+) + H2O = (2S,4S)-4-hydroxy-2,3,4,5-tetrahydrodipicolinate + NADPH + H(+)</text>
        <dbReference type="Rhea" id="RHEA:35331"/>
        <dbReference type="ChEBI" id="CHEBI:15377"/>
        <dbReference type="ChEBI" id="CHEBI:15378"/>
        <dbReference type="ChEBI" id="CHEBI:16845"/>
        <dbReference type="ChEBI" id="CHEBI:57783"/>
        <dbReference type="ChEBI" id="CHEBI:58349"/>
        <dbReference type="ChEBI" id="CHEBI:67139"/>
        <dbReference type="EC" id="1.17.1.8"/>
    </reaction>
</comment>
<dbReference type="SUPFAM" id="SSF55347">
    <property type="entry name" value="Glyceraldehyde-3-phosphate dehydrogenase-like, C-terminal domain"/>
    <property type="match status" value="1"/>
</dbReference>
<evidence type="ECO:0000313" key="17">
    <source>
        <dbReference type="Proteomes" id="UP000664857"/>
    </source>
</evidence>
<dbReference type="InterPro" id="IPR022664">
    <property type="entry name" value="DapB_N_CS"/>
</dbReference>
<keyword evidence="2 13" id="KW-0963">Cytoplasm</keyword>
<dbReference type="PIRSF" id="PIRSF000161">
    <property type="entry name" value="DHPR"/>
    <property type="match status" value="1"/>
</dbReference>
<feature type="binding site" evidence="13">
    <location>
        <position position="154"/>
    </location>
    <ligand>
        <name>(S)-2,3,4,5-tetrahydrodipicolinate</name>
        <dbReference type="ChEBI" id="CHEBI:16845"/>
    </ligand>
</feature>
<evidence type="ECO:0000256" key="5">
    <source>
        <dbReference type="ARBA" id="ARBA00022915"/>
    </source>
</evidence>
<evidence type="ECO:0000256" key="8">
    <source>
        <dbReference type="ARBA" id="ARBA00023154"/>
    </source>
</evidence>
<dbReference type="Pfam" id="PF01113">
    <property type="entry name" value="DapB_N"/>
    <property type="match status" value="1"/>
</dbReference>
<evidence type="ECO:0000256" key="11">
    <source>
        <dbReference type="ARBA" id="ARBA00049080"/>
    </source>
</evidence>
<evidence type="ECO:0000256" key="12">
    <source>
        <dbReference type="ARBA" id="ARBA00049396"/>
    </source>
</evidence>
<name>A0ABS3HVH0_9ENTE</name>
<comment type="subunit">
    <text evidence="13">Homotetramer.</text>
</comment>
<dbReference type="InterPro" id="IPR023940">
    <property type="entry name" value="DHDPR_bac"/>
</dbReference>
<evidence type="ECO:0000256" key="2">
    <source>
        <dbReference type="ARBA" id="ARBA00022490"/>
    </source>
</evidence>
<feature type="active site" description="Proton donor/acceptor" evidence="13">
    <location>
        <position position="153"/>
    </location>
</feature>
<keyword evidence="17" id="KW-1185">Reference proteome</keyword>
<keyword evidence="8 13" id="KW-0457">Lysine biosynthesis</keyword>